<evidence type="ECO:0000313" key="2">
    <source>
        <dbReference type="EMBL" id="BAF92730.1"/>
    </source>
</evidence>
<gene>
    <name evidence="2 3" type="primary">Esp15</name>
    <name evidence="3" type="synonym">EG668200</name>
    <name evidence="3" type="synonym">Gm9041</name>
</gene>
<accession>A8R0U7</accession>
<dbReference type="EMBL" id="AB306993">
    <property type="protein sequence ID" value="BAF92730.1"/>
    <property type="molecule type" value="mRNA"/>
</dbReference>
<dbReference type="Pfam" id="PF16590">
    <property type="entry name" value="ESP"/>
    <property type="match status" value="1"/>
</dbReference>
<dbReference type="InterPro" id="IPR032253">
    <property type="entry name" value="Esp1/Esp22"/>
</dbReference>
<dbReference type="GO" id="GO:0005615">
    <property type="term" value="C:extracellular space"/>
    <property type="evidence" value="ECO:0007669"/>
    <property type="project" value="InterPro"/>
</dbReference>
<reference evidence="2" key="1">
    <citation type="journal article" date="2007" name="Curr. Biol.">
        <title>Sex- and strain-specific expression and vomeronasal activity of mouse ESP family peptides.</title>
        <authorList>
            <person name="Kimoto H."/>
            <person name="Sato K."/>
            <person name="Nodari F."/>
            <person name="Haga S."/>
            <person name="Holy T.E."/>
            <person name="Touhara K."/>
        </authorList>
    </citation>
    <scope>NUCLEOTIDE SEQUENCE</scope>
    <source>
        <strain evidence="2">BALB/c</strain>
    </source>
</reference>
<dbReference type="AGR" id="MGI:3647149"/>
<protein>
    <submittedName>
        <fullName evidence="2">Exocrine gland-secreting peptide 15</fullName>
    </submittedName>
</protein>
<feature type="chain" id="PRO_5002728466" evidence="1">
    <location>
        <begin position="25"/>
        <end position="85"/>
    </location>
</feature>
<sequence>MASFPLMYFLIILVFPTILPEGMALKRTEKEPNISADLNDDFEISFIQTIRDRLDLMRMLSGSVIGKIYLNYDVVMYCRECSLTM</sequence>
<organism evidence="2">
    <name type="scientific">Mus musculus</name>
    <name type="common">Mouse</name>
    <dbReference type="NCBI Taxonomy" id="10090"/>
    <lineage>
        <taxon>Eukaryota</taxon>
        <taxon>Metazoa</taxon>
        <taxon>Chordata</taxon>
        <taxon>Craniata</taxon>
        <taxon>Vertebrata</taxon>
        <taxon>Euteleostomi</taxon>
        <taxon>Mammalia</taxon>
        <taxon>Eutheria</taxon>
        <taxon>Euarchontoglires</taxon>
        <taxon>Glires</taxon>
        <taxon>Rodentia</taxon>
        <taxon>Myomorpha</taxon>
        <taxon>Muroidea</taxon>
        <taxon>Muridae</taxon>
        <taxon>Murinae</taxon>
        <taxon>Mus</taxon>
        <taxon>Mus</taxon>
    </lineage>
</organism>
<feature type="signal peptide" evidence="1">
    <location>
        <begin position="1"/>
        <end position="24"/>
    </location>
</feature>
<evidence type="ECO:0000313" key="3">
    <source>
        <dbReference type="MGI" id="MGI:3647149"/>
    </source>
</evidence>
<proteinExistence type="evidence at transcript level"/>
<keyword evidence="1" id="KW-0732">Signal</keyword>
<dbReference type="MGI" id="MGI:3647149">
    <property type="gene designation" value="Esp15"/>
</dbReference>
<dbReference type="AlphaFoldDB" id="A8R0U7"/>
<dbReference type="CDD" id="cd14250">
    <property type="entry name" value="ESP36_like"/>
    <property type="match status" value="1"/>
</dbReference>
<dbReference type="GO" id="GO:0005186">
    <property type="term" value="F:pheromone activity"/>
    <property type="evidence" value="ECO:0007669"/>
    <property type="project" value="InterPro"/>
</dbReference>
<name>A8R0U7_MOUSE</name>
<evidence type="ECO:0000256" key="1">
    <source>
        <dbReference type="SAM" id="SignalP"/>
    </source>
</evidence>